<gene>
    <name evidence="2" type="ORF">CROQUDRAFT_85315</name>
</gene>
<accession>A0A9P6T535</accession>
<dbReference type="PANTHER" id="PTHR46579">
    <property type="entry name" value="F5/8 TYPE C DOMAIN-CONTAINING PROTEIN-RELATED"/>
    <property type="match status" value="1"/>
</dbReference>
<sequence>MVLDLSQKRSKAEVLFQAEMWAKAKTVTQKDKLVTNYGVRDSELNQLDYRDPVDHVVLGVMHNWLEGILQNHFRNWWGFQGKKKNRQRDYGVDDDHDEESEFEMDTDEDKNMTWIEDFDFPQESTEFLFSANDRLQLLSLLRDVIIPSGIETIPHNLGEASHGKLKAAQWASLFLYYIPLVISEILVPDVEDFCINSNRSMIMENTSSLVQCTQIVLSKAVTKASIDQFELMYSRYIESSKNIFKVKSFRPNHHYALHIPEMMSYWGPLLGVSEFAGERLIGMLQKVTVNNKNDQMDATKIGRFCQVQRLYAQFD</sequence>
<dbReference type="AlphaFoldDB" id="A0A9P6T535"/>
<reference evidence="2" key="1">
    <citation type="submission" date="2013-11" db="EMBL/GenBank/DDBJ databases">
        <title>Genome sequence of the fusiform rust pathogen reveals effectors for host alternation and coevolution with pine.</title>
        <authorList>
            <consortium name="DOE Joint Genome Institute"/>
            <person name="Smith K."/>
            <person name="Pendleton A."/>
            <person name="Kubisiak T."/>
            <person name="Anderson C."/>
            <person name="Salamov A."/>
            <person name="Aerts A."/>
            <person name="Riley R."/>
            <person name="Clum A."/>
            <person name="Lindquist E."/>
            <person name="Ence D."/>
            <person name="Campbell M."/>
            <person name="Kronenberg Z."/>
            <person name="Feau N."/>
            <person name="Dhillon B."/>
            <person name="Hamelin R."/>
            <person name="Burleigh J."/>
            <person name="Smith J."/>
            <person name="Yandell M."/>
            <person name="Nelson C."/>
            <person name="Grigoriev I."/>
            <person name="Davis J."/>
        </authorList>
    </citation>
    <scope>NUCLEOTIDE SEQUENCE</scope>
    <source>
        <strain evidence="2">G11</strain>
    </source>
</reference>
<keyword evidence="3" id="KW-1185">Reference proteome</keyword>
<feature type="compositionally biased region" description="Acidic residues" evidence="1">
    <location>
        <begin position="94"/>
        <end position="106"/>
    </location>
</feature>
<proteinExistence type="predicted"/>
<dbReference type="Proteomes" id="UP000886653">
    <property type="component" value="Unassembled WGS sequence"/>
</dbReference>
<evidence type="ECO:0000256" key="1">
    <source>
        <dbReference type="SAM" id="MobiDB-lite"/>
    </source>
</evidence>
<evidence type="ECO:0000313" key="3">
    <source>
        <dbReference type="Proteomes" id="UP000886653"/>
    </source>
</evidence>
<organism evidence="2 3">
    <name type="scientific">Cronartium quercuum f. sp. fusiforme G11</name>
    <dbReference type="NCBI Taxonomy" id="708437"/>
    <lineage>
        <taxon>Eukaryota</taxon>
        <taxon>Fungi</taxon>
        <taxon>Dikarya</taxon>
        <taxon>Basidiomycota</taxon>
        <taxon>Pucciniomycotina</taxon>
        <taxon>Pucciniomycetes</taxon>
        <taxon>Pucciniales</taxon>
        <taxon>Coleosporiaceae</taxon>
        <taxon>Cronartium</taxon>
    </lineage>
</organism>
<evidence type="ECO:0000313" key="2">
    <source>
        <dbReference type="EMBL" id="KAG0139060.1"/>
    </source>
</evidence>
<dbReference type="OrthoDB" id="3269001at2759"/>
<feature type="region of interest" description="Disordered" evidence="1">
    <location>
        <begin position="86"/>
        <end position="106"/>
    </location>
</feature>
<name>A0A9P6T535_9BASI</name>
<comment type="caution">
    <text evidence="2">The sequence shown here is derived from an EMBL/GenBank/DDBJ whole genome shotgun (WGS) entry which is preliminary data.</text>
</comment>
<feature type="non-terminal residue" evidence="2">
    <location>
        <position position="315"/>
    </location>
</feature>
<dbReference type="EMBL" id="MU167863">
    <property type="protein sequence ID" value="KAG0139060.1"/>
    <property type="molecule type" value="Genomic_DNA"/>
</dbReference>
<protein>
    <submittedName>
        <fullName evidence="2">Uncharacterized protein</fullName>
    </submittedName>
</protein>
<dbReference type="PANTHER" id="PTHR46579:SF1">
    <property type="entry name" value="F5_8 TYPE C DOMAIN-CONTAINING PROTEIN"/>
    <property type="match status" value="1"/>
</dbReference>